<feature type="region of interest" description="Disordered" evidence="1">
    <location>
        <begin position="181"/>
        <end position="204"/>
    </location>
</feature>
<accession>A0AAD4LSB5</accession>
<evidence type="ECO:0000313" key="3">
    <source>
        <dbReference type="Proteomes" id="UP001201163"/>
    </source>
</evidence>
<dbReference type="AlphaFoldDB" id="A0AAD4LSB5"/>
<gene>
    <name evidence="2" type="ORF">EDB92DRAFT_1308477</name>
</gene>
<evidence type="ECO:0000313" key="2">
    <source>
        <dbReference type="EMBL" id="KAH8997928.1"/>
    </source>
</evidence>
<protein>
    <submittedName>
        <fullName evidence="2">Uncharacterized protein</fullName>
    </submittedName>
</protein>
<comment type="caution">
    <text evidence="2">The sequence shown here is derived from an EMBL/GenBank/DDBJ whole genome shotgun (WGS) entry which is preliminary data.</text>
</comment>
<dbReference type="Proteomes" id="UP001201163">
    <property type="component" value="Unassembled WGS sequence"/>
</dbReference>
<sequence length="204" mass="22682">MSPLTGTRTNGPKNVAFSPLLRGLKVATLYWMMASETWPSSTQKQRRQKLDLFPTRRPTLTQIHLSAEVEIDYFGSASGRLQDDHELRYADFFDAPNSGAAKKSEDRPFASAHSKVRFHDQVKVKTIKARGKGLPVSTMRLLDDASDDDSWEVESKDEDDNDLEGAIWDHVLDGGSDMVFGGGGDESGEGNSTFDGYHHQTFAR</sequence>
<reference evidence="2" key="1">
    <citation type="submission" date="2022-01" db="EMBL/GenBank/DDBJ databases">
        <title>Comparative genomics reveals a dynamic genome evolution in the ectomycorrhizal milk-cap (Lactarius) mushrooms.</title>
        <authorList>
            <consortium name="DOE Joint Genome Institute"/>
            <person name="Lebreton A."/>
            <person name="Tang N."/>
            <person name="Kuo A."/>
            <person name="LaButti K."/>
            <person name="Drula E."/>
            <person name="Barry K."/>
            <person name="Clum A."/>
            <person name="Lipzen A."/>
            <person name="Mousain D."/>
            <person name="Ng V."/>
            <person name="Wang R."/>
            <person name="Wang X."/>
            <person name="Dai Y."/>
            <person name="Henrissat B."/>
            <person name="Grigoriev I.V."/>
            <person name="Guerin-Laguette A."/>
            <person name="Yu F."/>
            <person name="Martin F.M."/>
        </authorList>
    </citation>
    <scope>NUCLEOTIDE SEQUENCE</scope>
    <source>
        <strain evidence="2">QP</strain>
    </source>
</reference>
<keyword evidence="3" id="KW-1185">Reference proteome</keyword>
<dbReference type="EMBL" id="JAKELL010000006">
    <property type="protein sequence ID" value="KAH8997928.1"/>
    <property type="molecule type" value="Genomic_DNA"/>
</dbReference>
<name>A0AAD4LSB5_9AGAM</name>
<organism evidence="2 3">
    <name type="scientific">Lactarius akahatsu</name>
    <dbReference type="NCBI Taxonomy" id="416441"/>
    <lineage>
        <taxon>Eukaryota</taxon>
        <taxon>Fungi</taxon>
        <taxon>Dikarya</taxon>
        <taxon>Basidiomycota</taxon>
        <taxon>Agaricomycotina</taxon>
        <taxon>Agaricomycetes</taxon>
        <taxon>Russulales</taxon>
        <taxon>Russulaceae</taxon>
        <taxon>Lactarius</taxon>
    </lineage>
</organism>
<evidence type="ECO:0000256" key="1">
    <source>
        <dbReference type="SAM" id="MobiDB-lite"/>
    </source>
</evidence>
<proteinExistence type="predicted"/>